<keyword evidence="2" id="KW-1185">Reference proteome</keyword>
<accession>A0ACA9KQC6</accession>
<dbReference type="Proteomes" id="UP000789366">
    <property type="component" value="Unassembled WGS sequence"/>
</dbReference>
<reference evidence="1" key="1">
    <citation type="submission" date="2021-06" db="EMBL/GenBank/DDBJ databases">
        <authorList>
            <person name="Kallberg Y."/>
            <person name="Tangrot J."/>
            <person name="Rosling A."/>
        </authorList>
    </citation>
    <scope>NUCLEOTIDE SEQUENCE</scope>
    <source>
        <strain evidence="1">28 12/20/2015</strain>
    </source>
</reference>
<protein>
    <submittedName>
        <fullName evidence="1">1712_t:CDS:1</fullName>
    </submittedName>
</protein>
<gene>
    <name evidence="1" type="ORF">SPELUC_LOCUS2397</name>
</gene>
<organism evidence="1 2">
    <name type="scientific">Cetraspora pellucida</name>
    <dbReference type="NCBI Taxonomy" id="1433469"/>
    <lineage>
        <taxon>Eukaryota</taxon>
        <taxon>Fungi</taxon>
        <taxon>Fungi incertae sedis</taxon>
        <taxon>Mucoromycota</taxon>
        <taxon>Glomeromycotina</taxon>
        <taxon>Glomeromycetes</taxon>
        <taxon>Diversisporales</taxon>
        <taxon>Gigasporaceae</taxon>
        <taxon>Cetraspora</taxon>
    </lineage>
</organism>
<evidence type="ECO:0000313" key="2">
    <source>
        <dbReference type="Proteomes" id="UP000789366"/>
    </source>
</evidence>
<proteinExistence type="predicted"/>
<feature type="non-terminal residue" evidence="1">
    <location>
        <position position="51"/>
    </location>
</feature>
<sequence>MLEELKQNFCEIGNQNEDSLEDNSLVISLSSGFKEYIKPSNCKQDFLPGPT</sequence>
<comment type="caution">
    <text evidence="1">The sequence shown here is derived from an EMBL/GenBank/DDBJ whole genome shotgun (WGS) entry which is preliminary data.</text>
</comment>
<dbReference type="EMBL" id="CAJVPW010001575">
    <property type="protein sequence ID" value="CAG8487335.1"/>
    <property type="molecule type" value="Genomic_DNA"/>
</dbReference>
<evidence type="ECO:0000313" key="1">
    <source>
        <dbReference type="EMBL" id="CAG8487335.1"/>
    </source>
</evidence>
<name>A0ACA9KQC6_9GLOM</name>